<protein>
    <recommendedName>
        <fullName evidence="4">DUF3137 domain-containing protein</fullName>
    </recommendedName>
</protein>
<dbReference type="AlphaFoldDB" id="A0A511V014"/>
<feature type="transmembrane region" description="Helical" evidence="1">
    <location>
        <begin position="294"/>
        <end position="312"/>
    </location>
</feature>
<evidence type="ECO:0000256" key="1">
    <source>
        <dbReference type="SAM" id="Phobius"/>
    </source>
</evidence>
<proteinExistence type="predicted"/>
<name>A0A511V014_9BACI</name>
<dbReference type="EMBL" id="BJXW01000035">
    <property type="protein sequence ID" value="GEN32246.1"/>
    <property type="molecule type" value="Genomic_DNA"/>
</dbReference>
<keyword evidence="3" id="KW-1185">Reference proteome</keyword>
<keyword evidence="1" id="KW-0472">Membrane</keyword>
<gene>
    <name evidence="2" type="ORF">CQU01_24840</name>
</gene>
<dbReference type="Proteomes" id="UP000321491">
    <property type="component" value="Unassembled WGS sequence"/>
</dbReference>
<dbReference type="OrthoDB" id="4960523at2"/>
<dbReference type="Pfam" id="PF11335">
    <property type="entry name" value="DUF3137"/>
    <property type="match status" value="2"/>
</dbReference>
<feature type="transmembrane region" description="Helical" evidence="1">
    <location>
        <begin position="41"/>
        <end position="59"/>
    </location>
</feature>
<keyword evidence="1" id="KW-1133">Transmembrane helix</keyword>
<comment type="caution">
    <text evidence="2">The sequence shown here is derived from an EMBL/GenBank/DDBJ whole genome shotgun (WGS) entry which is preliminary data.</text>
</comment>
<evidence type="ECO:0008006" key="4">
    <source>
        <dbReference type="Google" id="ProtNLM"/>
    </source>
</evidence>
<evidence type="ECO:0000313" key="2">
    <source>
        <dbReference type="EMBL" id="GEN32246.1"/>
    </source>
</evidence>
<feature type="transmembrane region" description="Helical" evidence="1">
    <location>
        <begin position="65"/>
        <end position="85"/>
    </location>
</feature>
<reference evidence="2 3" key="1">
    <citation type="submission" date="2019-07" db="EMBL/GenBank/DDBJ databases">
        <title>Whole genome shotgun sequence of Cerasibacillus quisquiliarum NBRC 102429.</title>
        <authorList>
            <person name="Hosoyama A."/>
            <person name="Uohara A."/>
            <person name="Ohji S."/>
            <person name="Ichikawa N."/>
        </authorList>
    </citation>
    <scope>NUCLEOTIDE SEQUENCE [LARGE SCALE GENOMIC DNA]</scope>
    <source>
        <strain evidence="2 3">NBRC 102429</strain>
    </source>
</reference>
<sequence length="359" mass="42572">MSQEAKVDILTKEAFNQFYKNELTPVIQELERDRKRIVGKLWLVIFSGIAVLVLSGMLNRLNFEYYIYVAFGGVFVVWKFFQIVLEEEDELKLKVKTTAINPLIKRVNESFKYIPNQTIHKKIVNEAGFFKPKLASVSGDDYVEGKVYTEGIHDTSTEMTFCEIEGKYSFSSHQRTVMPYFRGLFYVVDFNKHFDGHVYVFPKKKEIEYTLLENVVEPDKETFKKVELESVSFTKLFDVYGTDPILTRYILTPRLMERIEQFSAYAMTHEAYMTEMFPNMSIAKRRSLRRKKKGYGVMPFFSFKNGMLYILIPTQTKHFEFKLMKRLDERVFENYYYDIILALRIVEELNLNLRIWTKQ</sequence>
<dbReference type="InterPro" id="IPR021484">
    <property type="entry name" value="DUF3137"/>
</dbReference>
<keyword evidence="1" id="KW-0812">Transmembrane</keyword>
<dbReference type="RefSeq" id="WP_146938599.1">
    <property type="nucleotide sequence ID" value="NZ_BJXW01000035.1"/>
</dbReference>
<accession>A0A511V014</accession>
<organism evidence="2 3">
    <name type="scientific">Cerasibacillus quisquiliarum</name>
    <dbReference type="NCBI Taxonomy" id="227865"/>
    <lineage>
        <taxon>Bacteria</taxon>
        <taxon>Bacillati</taxon>
        <taxon>Bacillota</taxon>
        <taxon>Bacilli</taxon>
        <taxon>Bacillales</taxon>
        <taxon>Bacillaceae</taxon>
        <taxon>Cerasibacillus</taxon>
    </lineage>
</organism>
<evidence type="ECO:0000313" key="3">
    <source>
        <dbReference type="Proteomes" id="UP000321491"/>
    </source>
</evidence>